<dbReference type="NCBIfam" id="NF006886">
    <property type="entry name" value="PRK09376.1"/>
    <property type="match status" value="1"/>
</dbReference>
<dbReference type="GO" id="GO:0003723">
    <property type="term" value="F:RNA binding"/>
    <property type="evidence" value="ECO:0007669"/>
    <property type="project" value="UniProtKB-UniRule"/>
</dbReference>
<dbReference type="Gene3D" id="3.40.50.300">
    <property type="entry name" value="P-loop containing nucleotide triphosphate hydrolases"/>
    <property type="match status" value="1"/>
</dbReference>
<dbReference type="Pfam" id="PF00006">
    <property type="entry name" value="ATP-synt_ab"/>
    <property type="match status" value="1"/>
</dbReference>
<dbReference type="NCBIfam" id="TIGR00767">
    <property type="entry name" value="rho"/>
    <property type="match status" value="1"/>
</dbReference>
<evidence type="ECO:0000256" key="6">
    <source>
        <dbReference type="ARBA" id="ARBA00022884"/>
    </source>
</evidence>
<feature type="domain" description="Rho RNA-BD" evidence="13">
    <location>
        <begin position="173"/>
        <end position="246"/>
    </location>
</feature>
<keyword evidence="6 9" id="KW-0694">RNA-binding</keyword>
<comment type="subunit">
    <text evidence="9">Homohexamer. The homohexamer assembles into an open ring structure.</text>
</comment>
<name>A0A5Q2RUY1_9ACTN</name>
<evidence type="ECO:0000256" key="9">
    <source>
        <dbReference type="HAMAP-Rule" id="MF_01884"/>
    </source>
</evidence>
<dbReference type="InterPro" id="IPR003593">
    <property type="entry name" value="AAA+_ATPase"/>
</dbReference>
<accession>A0A5Q2RUY1</accession>
<keyword evidence="1 9" id="KW-0806">Transcription termination</keyword>
<evidence type="ECO:0000256" key="7">
    <source>
        <dbReference type="ARBA" id="ARBA00023015"/>
    </source>
</evidence>
<keyword evidence="5 9" id="KW-0067">ATP-binding</keyword>
<organism evidence="14 15">
    <name type="scientific">Actinomarinicola tropica</name>
    <dbReference type="NCBI Taxonomy" id="2789776"/>
    <lineage>
        <taxon>Bacteria</taxon>
        <taxon>Bacillati</taxon>
        <taxon>Actinomycetota</taxon>
        <taxon>Acidimicrobiia</taxon>
        <taxon>Acidimicrobiales</taxon>
        <taxon>Iamiaceae</taxon>
        <taxon>Actinomarinicola</taxon>
    </lineage>
</organism>
<dbReference type="CDD" id="cd01128">
    <property type="entry name" value="rho_factor_C"/>
    <property type="match status" value="1"/>
</dbReference>
<dbReference type="EMBL" id="CP045851">
    <property type="protein sequence ID" value="QGG96985.1"/>
    <property type="molecule type" value="Genomic_DNA"/>
</dbReference>
<reference evidence="14 15" key="1">
    <citation type="submission" date="2019-11" db="EMBL/GenBank/DDBJ databases">
        <authorList>
            <person name="He Y."/>
        </authorList>
    </citation>
    <scope>NUCLEOTIDE SEQUENCE [LARGE SCALE GENOMIC DNA]</scope>
    <source>
        <strain evidence="14 15">SCSIO 58843</strain>
    </source>
</reference>
<dbReference type="PROSITE" id="PS51856">
    <property type="entry name" value="RHO_RNA_BD"/>
    <property type="match status" value="1"/>
</dbReference>
<dbReference type="InterPro" id="IPR011129">
    <property type="entry name" value="CSD"/>
</dbReference>
<evidence type="ECO:0000256" key="5">
    <source>
        <dbReference type="ARBA" id="ARBA00022840"/>
    </source>
</evidence>
<comment type="similarity">
    <text evidence="9 11">Belongs to the Rho family.</text>
</comment>
<dbReference type="InterPro" id="IPR027417">
    <property type="entry name" value="P-loop_NTPase"/>
</dbReference>
<dbReference type="InterPro" id="IPR000194">
    <property type="entry name" value="ATPase_F1/V1/A1_a/bsu_nucl-bd"/>
</dbReference>
<proteinExistence type="inferred from homology"/>
<keyword evidence="7 9" id="KW-0805">Transcription regulation</keyword>
<keyword evidence="2 9" id="KW-0547">Nucleotide-binding</keyword>
<keyword evidence="8 9" id="KW-0804">Transcription</keyword>
<evidence type="ECO:0000256" key="12">
    <source>
        <dbReference type="SAM" id="MobiDB-lite"/>
    </source>
</evidence>
<dbReference type="GO" id="GO:0016787">
    <property type="term" value="F:hydrolase activity"/>
    <property type="evidence" value="ECO:0007669"/>
    <property type="project" value="UniProtKB-KW"/>
</dbReference>
<dbReference type="InterPro" id="IPR041703">
    <property type="entry name" value="Rho_factor_ATP-bd"/>
</dbReference>
<dbReference type="PANTHER" id="PTHR46425">
    <property type="entry name" value="TRANSCRIPTION TERMINATION FACTOR RHO"/>
    <property type="match status" value="1"/>
</dbReference>
<dbReference type="Gene3D" id="2.40.50.140">
    <property type="entry name" value="Nucleic acid-binding proteins"/>
    <property type="match status" value="1"/>
</dbReference>
<dbReference type="SMART" id="SM00357">
    <property type="entry name" value="CSP"/>
    <property type="match status" value="1"/>
</dbReference>
<sequence>MTIAQAMGGKPGSRTKKADIIDMIFELAGISPAEEAAATESPSESESESAAAEDAGEATGGTEAASEGEGGEEAAAGRRERDERPRQNGQQEQRGPKKDQQQKGEKAQQGQQQQGQQPKGQQQDQGGQQQKGQQQDQGGQQGDDDVEPGNRRRRRRGRDRDRNQPDDVAQAEPVEVEGLLDLRDEGYGFLRVNGIHPSKDDVYVSVKQTRQFSLRKGDWVKGASRPASRNEKNPALLRIDAVNGVDPDAATSRPRFEDLTPLYPDERLRLEAPGDPYNMTARIVDLVAPIGKGQRGLIVSPPKAGKTTIMKQIARSIEANDPDVHLMVLLVDERPEEVTDMRRSVTSAEVVASTFDRPAEEHVHVAELAIERAKRLVEAGEDVVIILDGITRLARAYNQAAPQTGRVMSGGIDAGAIYPPKKIFGAARNLEEGGSLTILATALVETGSRMDEVIFEEFKGTGNMELKLDRRLAERRIFPAIDVDASSTRHEELLFDNKQLQQVWKLRRVLSGMAAEGQAGASIELLTDRMRTFKSNDAFLAEVAKGATGT</sequence>
<dbReference type="EC" id="3.6.4.-" evidence="9 10"/>
<dbReference type="GO" id="GO:0005524">
    <property type="term" value="F:ATP binding"/>
    <property type="evidence" value="ECO:0007669"/>
    <property type="project" value="UniProtKB-UniRule"/>
</dbReference>
<feature type="compositionally biased region" description="Low complexity" evidence="12">
    <location>
        <begin position="32"/>
        <end position="53"/>
    </location>
</feature>
<evidence type="ECO:0000313" key="14">
    <source>
        <dbReference type="EMBL" id="QGG96985.1"/>
    </source>
</evidence>
<protein>
    <recommendedName>
        <fullName evidence="9 10">Transcription termination factor Rho</fullName>
        <ecNumber evidence="9 10">3.6.4.-</ecNumber>
    </recommendedName>
    <alternativeName>
        <fullName evidence="9">ATP-dependent helicase Rho</fullName>
    </alternativeName>
</protein>
<comment type="caution">
    <text evidence="9">Lacks conserved residue(s) required for the propagation of feature annotation.</text>
</comment>
<evidence type="ECO:0000256" key="1">
    <source>
        <dbReference type="ARBA" id="ARBA00022472"/>
    </source>
</evidence>
<keyword evidence="3 9" id="KW-0378">Hydrolase</keyword>
<evidence type="ECO:0000256" key="3">
    <source>
        <dbReference type="ARBA" id="ARBA00022801"/>
    </source>
</evidence>
<dbReference type="SUPFAM" id="SSF52540">
    <property type="entry name" value="P-loop containing nucleoside triphosphate hydrolases"/>
    <property type="match status" value="1"/>
</dbReference>
<gene>
    <name evidence="9" type="primary">rho</name>
    <name evidence="14" type="ORF">GH723_05400</name>
</gene>
<dbReference type="SUPFAM" id="SSF50249">
    <property type="entry name" value="Nucleic acid-binding proteins"/>
    <property type="match status" value="1"/>
</dbReference>
<feature type="binding site" evidence="9">
    <location>
        <begin position="303"/>
        <end position="308"/>
    </location>
    <ligand>
        <name>ATP</name>
        <dbReference type="ChEBI" id="CHEBI:30616"/>
    </ligand>
</feature>
<keyword evidence="4 9" id="KW-0347">Helicase</keyword>
<dbReference type="HAMAP" id="MF_01884">
    <property type="entry name" value="Rho"/>
    <property type="match status" value="1"/>
</dbReference>
<feature type="region of interest" description="Disordered" evidence="12">
    <location>
        <begin position="32"/>
        <end position="175"/>
    </location>
</feature>
<evidence type="ECO:0000259" key="13">
    <source>
        <dbReference type="PROSITE" id="PS51856"/>
    </source>
</evidence>
<evidence type="ECO:0000256" key="8">
    <source>
        <dbReference type="ARBA" id="ARBA00023163"/>
    </source>
</evidence>
<dbReference type="InterPro" id="IPR004665">
    <property type="entry name" value="Term_rho"/>
</dbReference>
<comment type="function">
    <text evidence="9">Facilitates transcription termination by a mechanism that involves Rho binding to the nascent RNA, activation of Rho's RNA-dependent ATPase activity, and release of the mRNA from the DNA template.</text>
</comment>
<evidence type="ECO:0000256" key="4">
    <source>
        <dbReference type="ARBA" id="ARBA00022806"/>
    </source>
</evidence>
<feature type="binding site" evidence="9">
    <location>
        <position position="334"/>
    </location>
    <ligand>
        <name>ATP</name>
        <dbReference type="ChEBI" id="CHEBI:30616"/>
    </ligand>
</feature>
<dbReference type="GO" id="GO:0004386">
    <property type="term" value="F:helicase activity"/>
    <property type="evidence" value="ECO:0007669"/>
    <property type="project" value="UniProtKB-UniRule"/>
</dbReference>
<dbReference type="GO" id="GO:0008186">
    <property type="term" value="F:ATP-dependent activity, acting on RNA"/>
    <property type="evidence" value="ECO:0007669"/>
    <property type="project" value="UniProtKB-UniRule"/>
</dbReference>
<dbReference type="PANTHER" id="PTHR46425:SF1">
    <property type="entry name" value="TRANSCRIPTION TERMINATION FACTOR RHO"/>
    <property type="match status" value="1"/>
</dbReference>
<keyword evidence="15" id="KW-1185">Reference proteome</keyword>
<evidence type="ECO:0000313" key="15">
    <source>
        <dbReference type="Proteomes" id="UP000334019"/>
    </source>
</evidence>
<evidence type="ECO:0000256" key="2">
    <source>
        <dbReference type="ARBA" id="ARBA00022741"/>
    </source>
</evidence>
<feature type="compositionally biased region" description="Basic and acidic residues" evidence="12">
    <location>
        <begin position="94"/>
        <end position="106"/>
    </location>
</feature>
<dbReference type="Proteomes" id="UP000334019">
    <property type="component" value="Chromosome"/>
</dbReference>
<dbReference type="InterPro" id="IPR012340">
    <property type="entry name" value="NA-bd_OB-fold"/>
</dbReference>
<dbReference type="GO" id="GO:0006353">
    <property type="term" value="P:DNA-templated transcription termination"/>
    <property type="evidence" value="ECO:0007669"/>
    <property type="project" value="UniProtKB-UniRule"/>
</dbReference>
<feature type="compositionally biased region" description="Low complexity" evidence="12">
    <location>
        <begin position="107"/>
        <end position="138"/>
    </location>
</feature>
<feature type="compositionally biased region" description="Basic and acidic residues" evidence="12">
    <location>
        <begin position="75"/>
        <end position="86"/>
    </location>
</feature>
<dbReference type="SMART" id="SM00382">
    <property type="entry name" value="AAA"/>
    <property type="match status" value="1"/>
</dbReference>
<dbReference type="InterPro" id="IPR011113">
    <property type="entry name" value="Rho_RNA-bd"/>
</dbReference>
<dbReference type="Pfam" id="PF07497">
    <property type="entry name" value="Rho_RNA_bind"/>
    <property type="match status" value="1"/>
</dbReference>
<dbReference type="AlphaFoldDB" id="A0A5Q2RUY1"/>
<evidence type="ECO:0000256" key="10">
    <source>
        <dbReference type="NCBIfam" id="TIGR00767"/>
    </source>
</evidence>
<dbReference type="KEGG" id="atq:GH723_05400"/>
<evidence type="ECO:0000256" key="11">
    <source>
        <dbReference type="PROSITE-ProRule" id="PRU01203"/>
    </source>
</evidence>
<feature type="binding site" evidence="9">
    <location>
        <begin position="291"/>
        <end position="296"/>
    </location>
    <ligand>
        <name>ATP</name>
        <dbReference type="ChEBI" id="CHEBI:30616"/>
    </ligand>
</feature>